<dbReference type="KEGG" id="aplc:110987444"/>
<keyword evidence="1" id="KW-1185">Reference proteome</keyword>
<dbReference type="OMA" id="TVFPRWE"/>
<dbReference type="PANTHER" id="PTHR20908:SF4">
    <property type="entry name" value="SI:DKEY-5I3.5"/>
    <property type="match status" value="1"/>
</dbReference>
<dbReference type="Pfam" id="PF05705">
    <property type="entry name" value="DUF829"/>
    <property type="match status" value="1"/>
</dbReference>
<evidence type="ECO:0000313" key="2">
    <source>
        <dbReference type="RefSeq" id="XP_022105870.1"/>
    </source>
</evidence>
<sequence>MVMITAAFRPFVRKFYTKQLMSIPSLSMSTSTMDKAEIVNISPVLRLHKFNNDASAPLTLLLPWATATERNLDRFRTLYADRGFNVLTAYSKLINFIRPRSAQPVAAEIIDYLCTQTGKVPIVVHAFSIGAFMYANILIRMADQHQQFSALQPRIRGQVFDSLIIGTLKEMRVGLAHMLSNNRTLQWLISSSSAIYFYLTHSNTVEVYDQLVDIFWKNPFHTPILCYYSMTDPMCKVESMERFLKAWKERTGEVSHSHCVPNARHAEILRGGPEDYRVILFKYLDTLRLSDQSSPLHSKL</sequence>
<dbReference type="GeneID" id="110987444"/>
<dbReference type="OrthoDB" id="77878at2759"/>
<protein>
    <submittedName>
        <fullName evidence="2">Uncharacterized protein LOC110987444</fullName>
    </submittedName>
</protein>
<dbReference type="PANTHER" id="PTHR20908">
    <property type="entry name" value="LD15586P"/>
    <property type="match status" value="1"/>
</dbReference>
<dbReference type="InterPro" id="IPR008547">
    <property type="entry name" value="DUF829_TMEM53"/>
</dbReference>
<dbReference type="InterPro" id="IPR029058">
    <property type="entry name" value="AB_hydrolase_fold"/>
</dbReference>
<name>A0A8B7ZLV0_ACAPL</name>
<reference evidence="2" key="1">
    <citation type="submission" date="2025-08" db="UniProtKB">
        <authorList>
            <consortium name="RefSeq"/>
        </authorList>
    </citation>
    <scope>IDENTIFICATION</scope>
</reference>
<evidence type="ECO:0000313" key="1">
    <source>
        <dbReference type="Proteomes" id="UP000694845"/>
    </source>
</evidence>
<dbReference type="Gene3D" id="3.40.50.1820">
    <property type="entry name" value="alpha/beta hydrolase"/>
    <property type="match status" value="1"/>
</dbReference>
<dbReference type="SUPFAM" id="SSF53474">
    <property type="entry name" value="alpha/beta-Hydrolases"/>
    <property type="match status" value="1"/>
</dbReference>
<dbReference type="AlphaFoldDB" id="A0A8B7ZLV0"/>
<dbReference type="RefSeq" id="XP_022105870.1">
    <property type="nucleotide sequence ID" value="XM_022250178.1"/>
</dbReference>
<dbReference type="Proteomes" id="UP000694845">
    <property type="component" value="Unplaced"/>
</dbReference>
<proteinExistence type="predicted"/>
<gene>
    <name evidence="2" type="primary">LOC110987444</name>
</gene>
<organism evidence="1 2">
    <name type="scientific">Acanthaster planci</name>
    <name type="common">Crown-of-thorns starfish</name>
    <dbReference type="NCBI Taxonomy" id="133434"/>
    <lineage>
        <taxon>Eukaryota</taxon>
        <taxon>Metazoa</taxon>
        <taxon>Echinodermata</taxon>
        <taxon>Eleutherozoa</taxon>
        <taxon>Asterozoa</taxon>
        <taxon>Asteroidea</taxon>
        <taxon>Valvatacea</taxon>
        <taxon>Valvatida</taxon>
        <taxon>Acanthasteridae</taxon>
        <taxon>Acanthaster</taxon>
    </lineage>
</organism>
<accession>A0A8B7ZLV0</accession>
<dbReference type="GO" id="GO:0017171">
    <property type="term" value="F:serine hydrolase activity"/>
    <property type="evidence" value="ECO:0007669"/>
    <property type="project" value="TreeGrafter"/>
</dbReference>